<dbReference type="GO" id="GO:0015679">
    <property type="term" value="P:plasma membrane copper ion transport"/>
    <property type="evidence" value="ECO:0007669"/>
    <property type="project" value="TreeGrafter"/>
</dbReference>
<sequence>MPYKMNLSRIQREAFSGVFLSLLLLTPDTKVLADAGHGGSEFQGGSNASQMTEPIPIDTSIAAQLGIKVEPVIQQRLATGIKATGQIETLPNRRVDVTTPVGGTVIKLLVSPGEQVKVGQAVAIMTSPDLAELRTSALDRQAEAIASVQQAQADLRLAQQNYVQQQKIAATDIQQAQTALNFAQERYDRDKELLDRRAIPRRQVWESETQLAVAKAALAKAQSRLQVSEAQAQLKRAQSGLEVARSRVALSNQTYQTRLRQLRATPNADGTITIKAPISGVVANREATIGESGQDAGKRIMTIVDGSGVFATANIYEKDSNQIKVGQTVRIKIDSLPNRTFRGRVAVIGSAIEGENRIVPVRTELDNPGGVLKPGMFAQLEILTARTPTAVLAAPSAAIVEAGGKDIVYVQKGNTYQPTEVTQGRTADDLIEIKSGISASDRIITQGAPLLYAQSLRGGGKKEGEDSHGEESGSPSEEAKSPSSSPLPWWLILPLGGASLAGAFWVGSFWTKRRLRSNPISQVDSGVYETGVDLDGSKSNGSFPFEHGDEKPEASRNPHQ</sequence>
<keyword evidence="2" id="KW-0813">Transport</keyword>
<dbReference type="SUPFAM" id="SSF51230">
    <property type="entry name" value="Single hybrid motif"/>
    <property type="match status" value="1"/>
</dbReference>
<feature type="compositionally biased region" description="Low complexity" evidence="4">
    <location>
        <begin position="472"/>
        <end position="485"/>
    </location>
</feature>
<name>A0AB37USA6_9CYAN</name>
<dbReference type="PANTHER" id="PTHR30097">
    <property type="entry name" value="CATION EFFLUX SYSTEM PROTEIN CUSB"/>
    <property type="match status" value="1"/>
</dbReference>
<feature type="region of interest" description="Disordered" evidence="4">
    <location>
        <begin position="456"/>
        <end position="485"/>
    </location>
</feature>
<dbReference type="InterPro" id="IPR051909">
    <property type="entry name" value="MFP_Cation_Efflux"/>
</dbReference>
<dbReference type="GO" id="GO:0016020">
    <property type="term" value="C:membrane"/>
    <property type="evidence" value="ECO:0007669"/>
    <property type="project" value="InterPro"/>
</dbReference>
<dbReference type="InterPro" id="IPR006143">
    <property type="entry name" value="RND_pump_MFP"/>
</dbReference>
<dbReference type="Pfam" id="PF25973">
    <property type="entry name" value="BSH_CzcB"/>
    <property type="match status" value="1"/>
</dbReference>
<comment type="caution">
    <text evidence="9">The sequence shown here is derived from an EMBL/GenBank/DDBJ whole genome shotgun (WGS) entry which is preliminary data.</text>
</comment>
<evidence type="ECO:0000256" key="3">
    <source>
        <dbReference type="SAM" id="Coils"/>
    </source>
</evidence>
<reference evidence="9 10" key="1">
    <citation type="journal article" date="2019" name="Genome Biol. Evol.">
        <title>Day and night: Metabolic profiles and evolutionary relationships of six axenic non-marine cyanobacteria.</title>
        <authorList>
            <person name="Will S.E."/>
            <person name="Henke P."/>
            <person name="Boedeker C."/>
            <person name="Huang S."/>
            <person name="Brinkmann H."/>
            <person name="Rohde M."/>
            <person name="Jarek M."/>
            <person name="Friedl T."/>
            <person name="Seufert S."/>
            <person name="Schumacher M."/>
            <person name="Overmann J."/>
            <person name="Neumann-Schaal M."/>
            <person name="Petersen J."/>
        </authorList>
    </citation>
    <scope>NUCLEOTIDE SEQUENCE [LARGE SCALE GENOMIC DNA]</scope>
    <source>
        <strain evidence="9 10">SAG 39.79</strain>
    </source>
</reference>
<feature type="coiled-coil region" evidence="3">
    <location>
        <begin position="148"/>
        <end position="247"/>
    </location>
</feature>
<comment type="similarity">
    <text evidence="1">Belongs to the membrane fusion protein (MFP) (TC 8.A.1) family.</text>
</comment>
<accession>A0AB37USA6</accession>
<dbReference type="FunFam" id="2.40.30.170:FF:000010">
    <property type="entry name" value="Efflux RND transporter periplasmic adaptor subunit"/>
    <property type="match status" value="1"/>
</dbReference>
<keyword evidence="3" id="KW-0175">Coiled coil</keyword>
<dbReference type="InterPro" id="IPR011053">
    <property type="entry name" value="Single_hybrid_motif"/>
</dbReference>
<dbReference type="Proteomes" id="UP000282574">
    <property type="component" value="Unassembled WGS sequence"/>
</dbReference>
<dbReference type="Gene3D" id="2.40.30.170">
    <property type="match status" value="1"/>
</dbReference>
<dbReference type="NCBIfam" id="TIGR01730">
    <property type="entry name" value="RND_mfp"/>
    <property type="match status" value="1"/>
</dbReference>
<feature type="transmembrane region" description="Helical" evidence="5">
    <location>
        <begin position="489"/>
        <end position="510"/>
    </location>
</feature>
<evidence type="ECO:0000256" key="5">
    <source>
        <dbReference type="SAM" id="Phobius"/>
    </source>
</evidence>
<evidence type="ECO:0000313" key="10">
    <source>
        <dbReference type="Proteomes" id="UP000282574"/>
    </source>
</evidence>
<feature type="domain" description="CzcB-like barrel-sandwich hybrid" evidence="7">
    <location>
        <begin position="95"/>
        <end position="303"/>
    </location>
</feature>
<dbReference type="Pfam" id="PF25954">
    <property type="entry name" value="Beta-barrel_RND_2"/>
    <property type="match status" value="1"/>
</dbReference>
<keyword evidence="10" id="KW-1185">Reference proteome</keyword>
<feature type="domain" description="CusB-like beta-barrel" evidence="6">
    <location>
        <begin position="311"/>
        <end position="382"/>
    </location>
</feature>
<protein>
    <submittedName>
        <fullName evidence="9">Nickel-cobalt resistance protein</fullName>
    </submittedName>
</protein>
<dbReference type="GO" id="GO:0030313">
    <property type="term" value="C:cell envelope"/>
    <property type="evidence" value="ECO:0007669"/>
    <property type="project" value="TreeGrafter"/>
</dbReference>
<dbReference type="GO" id="GO:0060003">
    <property type="term" value="P:copper ion export"/>
    <property type="evidence" value="ECO:0007669"/>
    <property type="project" value="TreeGrafter"/>
</dbReference>
<evidence type="ECO:0000256" key="4">
    <source>
        <dbReference type="SAM" id="MobiDB-lite"/>
    </source>
</evidence>
<dbReference type="Gene3D" id="1.10.287.470">
    <property type="entry name" value="Helix hairpin bin"/>
    <property type="match status" value="1"/>
</dbReference>
<evidence type="ECO:0000256" key="2">
    <source>
        <dbReference type="ARBA" id="ARBA00022448"/>
    </source>
</evidence>
<dbReference type="InterPro" id="IPR058792">
    <property type="entry name" value="Beta-barrel_RND_2"/>
</dbReference>
<dbReference type="GO" id="GO:0022857">
    <property type="term" value="F:transmembrane transporter activity"/>
    <property type="evidence" value="ECO:0007669"/>
    <property type="project" value="InterPro"/>
</dbReference>
<evidence type="ECO:0000256" key="1">
    <source>
        <dbReference type="ARBA" id="ARBA00009477"/>
    </source>
</evidence>
<dbReference type="InterPro" id="IPR058649">
    <property type="entry name" value="CzcB_C"/>
</dbReference>
<feature type="compositionally biased region" description="Basic and acidic residues" evidence="4">
    <location>
        <begin position="460"/>
        <end position="471"/>
    </location>
</feature>
<dbReference type="AlphaFoldDB" id="A0AB37USA6"/>
<feature type="region of interest" description="Disordered" evidence="4">
    <location>
        <begin position="532"/>
        <end position="560"/>
    </location>
</feature>
<feature type="compositionally biased region" description="Basic and acidic residues" evidence="4">
    <location>
        <begin position="546"/>
        <end position="560"/>
    </location>
</feature>
<evidence type="ECO:0000259" key="8">
    <source>
        <dbReference type="Pfam" id="PF25975"/>
    </source>
</evidence>
<gene>
    <name evidence="9" type="ORF">DSM107010_06390</name>
</gene>
<dbReference type="Gene3D" id="2.40.50.100">
    <property type="match status" value="1"/>
</dbReference>
<dbReference type="PANTHER" id="PTHR30097:SF4">
    <property type="entry name" value="SLR6042 PROTEIN"/>
    <property type="match status" value="1"/>
</dbReference>
<dbReference type="Gene3D" id="2.40.420.20">
    <property type="match status" value="1"/>
</dbReference>
<keyword evidence="5" id="KW-0472">Membrane</keyword>
<dbReference type="InterPro" id="IPR058647">
    <property type="entry name" value="BSH_CzcB-like"/>
</dbReference>
<keyword evidence="5" id="KW-0812">Transmembrane</keyword>
<proteinExistence type="inferred from homology"/>
<evidence type="ECO:0000313" key="9">
    <source>
        <dbReference type="EMBL" id="RUT14156.1"/>
    </source>
</evidence>
<keyword evidence="5" id="KW-1133">Transmembrane helix</keyword>
<feature type="domain" description="CzcB-like C-terminal circularly permuted SH3-like" evidence="8">
    <location>
        <begin position="393"/>
        <end position="448"/>
    </location>
</feature>
<dbReference type="EMBL" id="RSCK01000003">
    <property type="protein sequence ID" value="RUT14156.1"/>
    <property type="molecule type" value="Genomic_DNA"/>
</dbReference>
<dbReference type="Pfam" id="PF25975">
    <property type="entry name" value="CzcB_C"/>
    <property type="match status" value="1"/>
</dbReference>
<organism evidence="9 10">
    <name type="scientific">Chroococcidiopsis cubana SAG 39.79</name>
    <dbReference type="NCBI Taxonomy" id="388085"/>
    <lineage>
        <taxon>Bacteria</taxon>
        <taxon>Bacillati</taxon>
        <taxon>Cyanobacteriota</taxon>
        <taxon>Cyanophyceae</taxon>
        <taxon>Chroococcidiopsidales</taxon>
        <taxon>Chroococcidiopsidaceae</taxon>
        <taxon>Chroococcidiopsis</taxon>
    </lineage>
</organism>
<evidence type="ECO:0000259" key="7">
    <source>
        <dbReference type="Pfam" id="PF25973"/>
    </source>
</evidence>
<dbReference type="SUPFAM" id="SSF111369">
    <property type="entry name" value="HlyD-like secretion proteins"/>
    <property type="match status" value="1"/>
</dbReference>
<evidence type="ECO:0000259" key="6">
    <source>
        <dbReference type="Pfam" id="PF25954"/>
    </source>
</evidence>
<dbReference type="RefSeq" id="WP_106167901.1">
    <property type="nucleotide sequence ID" value="NZ_JAVKZF010000005.1"/>
</dbReference>